<keyword evidence="2 9" id="KW-0812">Transmembrane</keyword>
<evidence type="ECO:0000256" key="2">
    <source>
        <dbReference type="ARBA" id="ARBA00022692"/>
    </source>
</evidence>
<evidence type="ECO:0000256" key="4">
    <source>
        <dbReference type="ARBA" id="ARBA00022737"/>
    </source>
</evidence>
<keyword evidence="6 9" id="KW-0472">Membrane</keyword>
<dbReference type="Pfam" id="PF00560">
    <property type="entry name" value="LRR_1"/>
    <property type="match status" value="2"/>
</dbReference>
<feature type="region of interest" description="Disordered" evidence="8">
    <location>
        <begin position="168"/>
        <end position="254"/>
    </location>
</feature>
<dbReference type="GO" id="GO:0004672">
    <property type="term" value="F:protein kinase activity"/>
    <property type="evidence" value="ECO:0007669"/>
    <property type="project" value="InterPro"/>
</dbReference>
<evidence type="ECO:0000256" key="6">
    <source>
        <dbReference type="ARBA" id="ARBA00023136"/>
    </source>
</evidence>
<dbReference type="SUPFAM" id="SSF52058">
    <property type="entry name" value="L domain-like"/>
    <property type="match status" value="1"/>
</dbReference>
<keyword evidence="5 9" id="KW-1133">Transmembrane helix</keyword>
<evidence type="ECO:0000256" key="7">
    <source>
        <dbReference type="ARBA" id="ARBA00046288"/>
    </source>
</evidence>
<dbReference type="SUPFAM" id="SSF56112">
    <property type="entry name" value="Protein kinase-like (PK-like)"/>
    <property type="match status" value="1"/>
</dbReference>
<gene>
    <name evidence="12" type="primary">LOC120273107</name>
</gene>
<dbReference type="InterPro" id="IPR001611">
    <property type="entry name" value="Leu-rich_rpt"/>
</dbReference>
<dbReference type="AlphaFoldDB" id="A0AB40C7W0"/>
<dbReference type="GO" id="GO:0012505">
    <property type="term" value="C:endomembrane system"/>
    <property type="evidence" value="ECO:0007669"/>
    <property type="project" value="UniProtKB-SubCell"/>
</dbReference>
<evidence type="ECO:0000256" key="3">
    <source>
        <dbReference type="ARBA" id="ARBA00022729"/>
    </source>
</evidence>
<organism evidence="11 12">
    <name type="scientific">Dioscorea cayennensis subsp. rotundata</name>
    <name type="common">White Guinea yam</name>
    <name type="synonym">Dioscorea rotundata</name>
    <dbReference type="NCBI Taxonomy" id="55577"/>
    <lineage>
        <taxon>Eukaryota</taxon>
        <taxon>Viridiplantae</taxon>
        <taxon>Streptophyta</taxon>
        <taxon>Embryophyta</taxon>
        <taxon>Tracheophyta</taxon>
        <taxon>Spermatophyta</taxon>
        <taxon>Magnoliopsida</taxon>
        <taxon>Liliopsida</taxon>
        <taxon>Dioscoreales</taxon>
        <taxon>Dioscoreaceae</taxon>
        <taxon>Dioscorea</taxon>
    </lineage>
</organism>
<proteinExistence type="predicted"/>
<dbReference type="PANTHER" id="PTHR46084:SF14">
    <property type="entry name" value="PROTEIN KINASE DOMAIN-CONTAINING PROTEIN"/>
    <property type="match status" value="1"/>
</dbReference>
<keyword evidence="1" id="KW-0433">Leucine-rich repeat</keyword>
<feature type="transmembrane region" description="Helical" evidence="9">
    <location>
        <begin position="262"/>
        <end position="285"/>
    </location>
</feature>
<protein>
    <submittedName>
        <fullName evidence="12">LOW QUALITY PROTEIN: protein MALE DISCOVERER 2-like</fullName>
    </submittedName>
</protein>
<feature type="compositionally biased region" description="Low complexity" evidence="8">
    <location>
        <begin position="191"/>
        <end position="200"/>
    </location>
</feature>
<evidence type="ECO:0000259" key="10">
    <source>
        <dbReference type="PROSITE" id="PS50011"/>
    </source>
</evidence>
<dbReference type="InterPro" id="IPR011009">
    <property type="entry name" value="Kinase-like_dom_sf"/>
</dbReference>
<keyword evidence="4" id="KW-0677">Repeat</keyword>
<reference evidence="12" key="1">
    <citation type="submission" date="2025-08" db="UniProtKB">
        <authorList>
            <consortium name="RefSeq"/>
        </authorList>
    </citation>
    <scope>IDENTIFICATION</scope>
</reference>
<sequence>MLHSLEDLYASTINDDGIALMEFRDRVELDPYSALMGWGDGGDRDPCSWFGIGCSNGRVVDLNLGNLCLRGRLAPEIGRLVMLKSLVLHNNSFYGDIPREISKLQKLEVLDLGHNNFSGLIPSDLSSMMPLGTILLGNNKFLGSLPTPEIKGDRETFLPNKGSITRRIGIRRIMQAKDDSRNRSPSPSPSPSLSHASSPSPASPSPSPTLSPSPVPAPLPLIQENQFHTDAKQPSDLPPPSSPKKHSPSKPPATAARHASSWVIYIAVAGGVSFLLAFTLVYILCCQFNKVVSVRPWSTGLSGQLQKAFVTDGVPALRQLELETACEDFSNVIGSLSDCTFYKGTLSNGVEIAVTSSVITSTKDWSKDADFQFRNKISAFSRVNHKNFMNLLGFCAEDSPFSRMMVFEYAPNGTLFEHLHIKEAEHLDWSSRLRIAMGIAYCLEHMLQLDPPIVVRNLNSSSIYLTEDYAAKVSDIEFQYHGKEDSSIKEGSDDPLVAAPSPDSKIIVYKFGILLLEILSGRRPFSEDDGLLVRWASCYFNGRRPLKGMIDITLKSFKERDLGPLSELLNSCTSRDPRKRPTMTEVTDSLRRITLISPEAAAPRLSPLWWAELEILSTEAN</sequence>
<feature type="domain" description="Protein kinase" evidence="10">
    <location>
        <begin position="327"/>
        <end position="595"/>
    </location>
</feature>
<dbReference type="InterPro" id="IPR013210">
    <property type="entry name" value="LRR_N_plant-typ"/>
</dbReference>
<dbReference type="InterPro" id="IPR032675">
    <property type="entry name" value="LRR_dom_sf"/>
</dbReference>
<keyword evidence="11" id="KW-1185">Reference proteome</keyword>
<evidence type="ECO:0000256" key="5">
    <source>
        <dbReference type="ARBA" id="ARBA00022989"/>
    </source>
</evidence>
<dbReference type="Pfam" id="PF07714">
    <property type="entry name" value="PK_Tyr_Ser-Thr"/>
    <property type="match status" value="1"/>
</dbReference>
<dbReference type="PANTHER" id="PTHR46084">
    <property type="entry name" value="PROTEIN MALE DISCOVERER 2"/>
    <property type="match status" value="1"/>
</dbReference>
<evidence type="ECO:0000313" key="11">
    <source>
        <dbReference type="Proteomes" id="UP001515500"/>
    </source>
</evidence>
<name>A0AB40C7W0_DIOCR</name>
<dbReference type="Pfam" id="PF08263">
    <property type="entry name" value="LRRNT_2"/>
    <property type="match status" value="1"/>
</dbReference>
<dbReference type="GO" id="GO:0005524">
    <property type="term" value="F:ATP binding"/>
    <property type="evidence" value="ECO:0007669"/>
    <property type="project" value="InterPro"/>
</dbReference>
<evidence type="ECO:0000313" key="12">
    <source>
        <dbReference type="RefSeq" id="XP_039135692.1"/>
    </source>
</evidence>
<keyword evidence="3" id="KW-0732">Signal</keyword>
<dbReference type="Proteomes" id="UP001515500">
    <property type="component" value="Chromosome 12"/>
</dbReference>
<dbReference type="Gene3D" id="1.10.510.10">
    <property type="entry name" value="Transferase(Phosphotransferase) domain 1"/>
    <property type="match status" value="1"/>
</dbReference>
<dbReference type="Gene3D" id="3.80.10.10">
    <property type="entry name" value="Ribonuclease Inhibitor"/>
    <property type="match status" value="1"/>
</dbReference>
<dbReference type="RefSeq" id="XP_039135692.1">
    <property type="nucleotide sequence ID" value="XM_039279758.1"/>
</dbReference>
<dbReference type="FunFam" id="3.80.10.10:FF:000129">
    <property type="entry name" value="Leucine-rich repeat receptor-like kinase"/>
    <property type="match status" value="1"/>
</dbReference>
<dbReference type="PROSITE" id="PS50011">
    <property type="entry name" value="PROTEIN_KINASE_DOM"/>
    <property type="match status" value="1"/>
</dbReference>
<evidence type="ECO:0000256" key="9">
    <source>
        <dbReference type="SAM" id="Phobius"/>
    </source>
</evidence>
<dbReference type="Gene3D" id="3.30.200.20">
    <property type="entry name" value="Phosphorylase Kinase, domain 1"/>
    <property type="match status" value="1"/>
</dbReference>
<accession>A0AB40C7W0</accession>
<dbReference type="InterPro" id="IPR001245">
    <property type="entry name" value="Ser-Thr/Tyr_kinase_cat_dom"/>
</dbReference>
<comment type="subcellular location">
    <subcellularLocation>
        <location evidence="7">Endomembrane system</location>
        <topology evidence="7">Single-pass type I membrane protein</topology>
    </subcellularLocation>
</comment>
<feature type="compositionally biased region" description="Pro residues" evidence="8">
    <location>
        <begin position="201"/>
        <end position="219"/>
    </location>
</feature>
<dbReference type="FunFam" id="3.30.200.20:FF:000489">
    <property type="entry name" value="Inactive receptor-like serine/threonine-protein kinase"/>
    <property type="match status" value="1"/>
</dbReference>
<evidence type="ECO:0000256" key="8">
    <source>
        <dbReference type="SAM" id="MobiDB-lite"/>
    </source>
</evidence>
<evidence type="ECO:0000256" key="1">
    <source>
        <dbReference type="ARBA" id="ARBA00022614"/>
    </source>
</evidence>
<dbReference type="InterPro" id="IPR000719">
    <property type="entry name" value="Prot_kinase_dom"/>
</dbReference>
<dbReference type="GeneID" id="120273107"/>